<protein>
    <recommendedName>
        <fullName evidence="5">DUF4407 domain-containing protein</fullName>
    </recommendedName>
</protein>
<gene>
    <name evidence="3" type="ORF">CDV28_10411</name>
</gene>
<dbReference type="Gene3D" id="1.10.287.1490">
    <property type="match status" value="1"/>
</dbReference>
<dbReference type="InterPro" id="IPR025519">
    <property type="entry name" value="DUF4407"/>
</dbReference>
<dbReference type="AlphaFoldDB" id="A0A521G3U1"/>
<evidence type="ECO:0000256" key="2">
    <source>
        <dbReference type="SAM" id="Phobius"/>
    </source>
</evidence>
<sequence>MKFFLQRIERSLIYIAGFDINILESHLKGSGRSEKIRLAQLGATLFVPAIISVFSFPYFLSAAINNLFIIIISSFFYAISIFLLDRYFTLSFRRHSNLRSIWAVSWRMIIAICIGFAVTEPLIIAIFAKSINKELTEQIDREKSNKDSPLQQKKQLLETNIEKTNKEISELRNALTSARSRVSQIDSEIQKLSEQGNAEKNQKNEKISTLVTSTEQEIKKLQSQLESLEQQISDITKKIASERIGAGDTKRKGFGTEAKRLTTEKNNLVSQKATATSELNQLKRELEKLKRTLSQSILLTENPNKSKIETLSTERANRVLNPVQYAPTQEIREIESQIDIRKKSVAESLKELQFVNQQIQQLTGNITLTDRDDPLARSSALWSILIKSKNPLAWAMFGSIIILFMALDTFPIITKLSFKAPADEILKNIEEEDVEFFTSMKVQKILLSDFIEENAFRDIVNTGKNRSDLIVELAMKFGSDIEKINDSKYEKKEIMIDALEKHFNFVISKIDQYHLRDTSGNTECSDENIC</sequence>
<keyword evidence="1" id="KW-0175">Coiled coil</keyword>
<dbReference type="Pfam" id="PF14362">
    <property type="entry name" value="DUF4407"/>
    <property type="match status" value="1"/>
</dbReference>
<dbReference type="PANTHER" id="PTHR43941">
    <property type="entry name" value="STRUCTURAL MAINTENANCE OF CHROMOSOMES PROTEIN 2"/>
    <property type="match status" value="1"/>
</dbReference>
<dbReference type="GO" id="GO:0000785">
    <property type="term" value="C:chromatin"/>
    <property type="evidence" value="ECO:0007669"/>
    <property type="project" value="TreeGrafter"/>
</dbReference>
<name>A0A521G3U1_9BACT</name>
<keyword evidence="2" id="KW-1133">Transmembrane helix</keyword>
<evidence type="ECO:0000313" key="3">
    <source>
        <dbReference type="EMBL" id="TAA75670.1"/>
    </source>
</evidence>
<keyword evidence="2" id="KW-0812">Transmembrane</keyword>
<reference evidence="3" key="1">
    <citation type="submission" date="2017-07" db="EMBL/GenBank/DDBJ databases">
        <title>The cable genome - Insights into the physiology and evolution of filamentous bacteria capable of sulfide oxidation via long distance electron transfer.</title>
        <authorList>
            <person name="Thorup C."/>
            <person name="Bjerg J.T."/>
            <person name="Schreiber L."/>
            <person name="Nielsen L.P."/>
            <person name="Kjeldsen K.U."/>
            <person name="Boesen T."/>
            <person name="Boggild A."/>
            <person name="Meysman F."/>
            <person name="Geelhoed J."/>
            <person name="Schramm A."/>
        </authorList>
    </citation>
    <scope>NUCLEOTIDE SEQUENCE [LARGE SCALE GENOMIC DNA]</scope>
    <source>
        <strain evidence="3">GS</strain>
    </source>
</reference>
<proteinExistence type="predicted"/>
<dbReference type="GO" id="GO:0000796">
    <property type="term" value="C:condensin complex"/>
    <property type="evidence" value="ECO:0007669"/>
    <property type="project" value="TreeGrafter"/>
</dbReference>
<feature type="transmembrane region" description="Helical" evidence="2">
    <location>
        <begin position="392"/>
        <end position="413"/>
    </location>
</feature>
<comment type="caution">
    <text evidence="3">The sequence shown here is derived from an EMBL/GenBank/DDBJ whole genome shotgun (WGS) entry which is preliminary data.</text>
</comment>
<evidence type="ECO:0000256" key="1">
    <source>
        <dbReference type="SAM" id="Coils"/>
    </source>
</evidence>
<feature type="transmembrane region" description="Helical" evidence="2">
    <location>
        <begin position="38"/>
        <end position="60"/>
    </location>
</feature>
<dbReference type="EMBL" id="NQJD01000004">
    <property type="protein sequence ID" value="TAA75670.1"/>
    <property type="molecule type" value="Genomic_DNA"/>
</dbReference>
<keyword evidence="4" id="KW-1185">Reference proteome</keyword>
<feature type="coiled-coil region" evidence="1">
    <location>
        <begin position="154"/>
        <end position="299"/>
    </location>
</feature>
<accession>A0A521G3U1</accession>
<evidence type="ECO:0008006" key="5">
    <source>
        <dbReference type="Google" id="ProtNLM"/>
    </source>
</evidence>
<feature type="transmembrane region" description="Helical" evidence="2">
    <location>
        <begin position="104"/>
        <end position="128"/>
    </location>
</feature>
<dbReference type="GO" id="GO:0003682">
    <property type="term" value="F:chromatin binding"/>
    <property type="evidence" value="ECO:0007669"/>
    <property type="project" value="TreeGrafter"/>
</dbReference>
<keyword evidence="2" id="KW-0472">Membrane</keyword>
<evidence type="ECO:0000313" key="4">
    <source>
        <dbReference type="Proteomes" id="UP000316238"/>
    </source>
</evidence>
<organism evidence="3 4">
    <name type="scientific">Candidatus Electronema aureum</name>
    <dbReference type="NCBI Taxonomy" id="2005002"/>
    <lineage>
        <taxon>Bacteria</taxon>
        <taxon>Pseudomonadati</taxon>
        <taxon>Thermodesulfobacteriota</taxon>
        <taxon>Desulfobulbia</taxon>
        <taxon>Desulfobulbales</taxon>
        <taxon>Desulfobulbaceae</taxon>
        <taxon>Candidatus Electronema</taxon>
    </lineage>
</organism>
<dbReference type="PANTHER" id="PTHR43941:SF1">
    <property type="entry name" value="STRUCTURAL MAINTENANCE OF CHROMOSOMES PROTEIN 2"/>
    <property type="match status" value="1"/>
</dbReference>
<feature type="transmembrane region" description="Helical" evidence="2">
    <location>
        <begin position="66"/>
        <end position="84"/>
    </location>
</feature>
<dbReference type="GO" id="GO:0000793">
    <property type="term" value="C:condensed chromosome"/>
    <property type="evidence" value="ECO:0007669"/>
    <property type="project" value="TreeGrafter"/>
</dbReference>
<dbReference type="Proteomes" id="UP000316238">
    <property type="component" value="Unassembled WGS sequence"/>
</dbReference>